<dbReference type="InterPro" id="IPR032466">
    <property type="entry name" value="Metal_Hydrolase"/>
</dbReference>
<keyword evidence="2 3" id="KW-0449">Lipoprotein</keyword>
<proteinExistence type="inferred from homology"/>
<dbReference type="FunFam" id="3.20.20.140:FF:000030">
    <property type="entry name" value="Dipeptidase"/>
    <property type="match status" value="1"/>
</dbReference>
<comment type="similarity">
    <text evidence="3">Belongs to the metallo-dependent hydrolases superfamily. Peptidase M19 family.</text>
</comment>
<dbReference type="PROSITE" id="PS00869">
    <property type="entry name" value="RENAL_DIPEPTIDASE_1"/>
    <property type="match status" value="1"/>
</dbReference>
<organism evidence="4 5">
    <name type="scientific">Scyliorhinus torazame</name>
    <name type="common">Cloudy catshark</name>
    <name type="synonym">Catulus torazame</name>
    <dbReference type="NCBI Taxonomy" id="75743"/>
    <lineage>
        <taxon>Eukaryota</taxon>
        <taxon>Metazoa</taxon>
        <taxon>Chordata</taxon>
        <taxon>Craniata</taxon>
        <taxon>Vertebrata</taxon>
        <taxon>Chondrichthyes</taxon>
        <taxon>Elasmobranchii</taxon>
        <taxon>Galeomorphii</taxon>
        <taxon>Galeoidea</taxon>
        <taxon>Carcharhiniformes</taxon>
        <taxon>Scyliorhinidae</taxon>
        <taxon>Scyliorhinus</taxon>
    </lineage>
</organism>
<keyword evidence="2 3" id="KW-0336">GPI-anchor</keyword>
<keyword evidence="3" id="KW-0645">Protease</keyword>
<evidence type="ECO:0000256" key="2">
    <source>
        <dbReference type="ARBA" id="ARBA00022622"/>
    </source>
</evidence>
<dbReference type="EMBL" id="BFAA01002280">
    <property type="protein sequence ID" value="GCB73157.1"/>
    <property type="molecule type" value="Genomic_DNA"/>
</dbReference>
<dbReference type="GO" id="GO:0070573">
    <property type="term" value="F:metallodipeptidase activity"/>
    <property type="evidence" value="ECO:0007669"/>
    <property type="project" value="InterPro"/>
</dbReference>
<keyword evidence="3" id="KW-1015">Disulfide bond</keyword>
<keyword evidence="2 3" id="KW-0472">Membrane</keyword>
<name>A0A401PJ52_SCYTO</name>
<evidence type="ECO:0000256" key="3">
    <source>
        <dbReference type="RuleBase" id="RU341113"/>
    </source>
</evidence>
<dbReference type="GO" id="GO:0098552">
    <property type="term" value="C:side of membrane"/>
    <property type="evidence" value="ECO:0007669"/>
    <property type="project" value="UniProtKB-KW"/>
</dbReference>
<comment type="cofactor">
    <cofactor evidence="3">
        <name>Zn(2+)</name>
        <dbReference type="ChEBI" id="CHEBI:29105"/>
    </cofactor>
</comment>
<keyword evidence="3" id="KW-0732">Signal</keyword>
<dbReference type="GO" id="GO:0006508">
    <property type="term" value="P:proteolysis"/>
    <property type="evidence" value="ECO:0007669"/>
    <property type="project" value="UniProtKB-KW"/>
</dbReference>
<comment type="subcellular location">
    <subcellularLocation>
        <location evidence="1 3">Membrane</location>
        <topology evidence="1 3">Lipid-anchor</topology>
        <topology evidence="1 3">GPI-anchor</topology>
    </subcellularLocation>
</comment>
<keyword evidence="5" id="KW-1185">Reference proteome</keyword>
<dbReference type="SUPFAM" id="SSF51556">
    <property type="entry name" value="Metallo-dependent hydrolases"/>
    <property type="match status" value="1"/>
</dbReference>
<dbReference type="Gene3D" id="3.20.20.140">
    <property type="entry name" value="Metal-dependent hydrolases"/>
    <property type="match status" value="1"/>
</dbReference>
<dbReference type="CDD" id="cd01301">
    <property type="entry name" value="rDP_like"/>
    <property type="match status" value="1"/>
</dbReference>
<dbReference type="InterPro" id="IPR008257">
    <property type="entry name" value="Pept_M19"/>
</dbReference>
<dbReference type="Proteomes" id="UP000288216">
    <property type="component" value="Unassembled WGS sequence"/>
</dbReference>
<dbReference type="PANTHER" id="PTHR10443">
    <property type="entry name" value="MICROSOMAL DIPEPTIDASE"/>
    <property type="match status" value="1"/>
</dbReference>
<dbReference type="AlphaFoldDB" id="A0A401PJ52"/>
<dbReference type="GO" id="GO:0046872">
    <property type="term" value="F:metal ion binding"/>
    <property type="evidence" value="ECO:0007669"/>
    <property type="project" value="UniProtKB-UniRule"/>
</dbReference>
<keyword evidence="3" id="KW-0479">Metal-binding</keyword>
<dbReference type="EC" id="3.4.13.19" evidence="3"/>
<keyword evidence="3" id="KW-0482">Metalloprotease</keyword>
<feature type="signal peptide" evidence="3">
    <location>
        <begin position="1"/>
        <end position="23"/>
    </location>
</feature>
<feature type="chain" id="PRO_5018818760" description="Dipeptidase" evidence="3">
    <location>
        <begin position="24"/>
        <end position="422"/>
    </location>
</feature>
<keyword evidence="3" id="KW-0378">Hydrolase</keyword>
<evidence type="ECO:0000313" key="5">
    <source>
        <dbReference type="Proteomes" id="UP000288216"/>
    </source>
</evidence>
<protein>
    <recommendedName>
        <fullName evidence="3">Dipeptidase</fullName>
        <ecNumber evidence="3">3.4.13.19</ecNumber>
    </recommendedName>
</protein>
<dbReference type="STRING" id="75743.A0A401PJ52"/>
<comment type="caution">
    <text evidence="4">The sequence shown here is derived from an EMBL/GenBank/DDBJ whole genome shotgun (WGS) entry which is preliminary data.</text>
</comment>
<dbReference type="OrthoDB" id="445695at2759"/>
<dbReference type="PROSITE" id="PS51365">
    <property type="entry name" value="RENAL_DIPEPTIDASE_2"/>
    <property type="match status" value="1"/>
</dbReference>
<reference evidence="4 5" key="1">
    <citation type="journal article" date="2018" name="Nat. Ecol. Evol.">
        <title>Shark genomes provide insights into elasmobranch evolution and the origin of vertebrates.</title>
        <authorList>
            <person name="Hara Y"/>
            <person name="Yamaguchi K"/>
            <person name="Onimaru K"/>
            <person name="Kadota M"/>
            <person name="Koyanagi M"/>
            <person name="Keeley SD"/>
            <person name="Tatsumi K"/>
            <person name="Tanaka K"/>
            <person name="Motone F"/>
            <person name="Kageyama Y"/>
            <person name="Nozu R"/>
            <person name="Adachi N"/>
            <person name="Nishimura O"/>
            <person name="Nakagawa R"/>
            <person name="Tanegashima C"/>
            <person name="Kiyatake I"/>
            <person name="Matsumoto R"/>
            <person name="Murakumo K"/>
            <person name="Nishida K"/>
            <person name="Terakita A"/>
            <person name="Kuratani S"/>
            <person name="Sato K"/>
            <person name="Hyodo S Kuraku.S."/>
        </authorList>
    </citation>
    <scope>NUCLEOTIDE SEQUENCE [LARGE SCALE GENOMIC DNA]</scope>
</reference>
<comment type="subunit">
    <text evidence="3">Homodimer; disulfide-linked.</text>
</comment>
<sequence>MGFWASLCPAVFLLLLLSTTLMSETNNTVNQIMKSAPLIDGHNDLALQLRRYFNNNLTGLDLNTLKKTHTNINKLKEGNVGAQLWSAYVLCSSQYKDAVRLTMEQIDVIKRMCRKYDEFNLVTTSEGIRNTTDKIACLITIEGGQSIDSSLAALRMFYDLGVRSMSLTHTCHTPWARSTEERSDIVPPKSSLTDFGQEVVWEMNRLGMIVDLSHTASDTAKAVLQISKAPVIFSHSSAFAICKHRRNVPDNLLKMIKKKKGLVMVNFYCGFVACQKVCNISNVADHFDYIKKIAGYKSVGIGGDYDGAVWFPQGLEDVSKYPALIKELLRRKWTAGELKAVLRDNFLRVFSKVEEVKAKLKNVAASEKEIPLNEITNKSCRLSLRDVFPTANSGHSLWKTVPPAFTIVCTVNTYIVSLILTG</sequence>
<comment type="catalytic activity">
    <reaction evidence="3">
        <text>an L-aminoacyl-L-amino acid + H2O = 2 an L-alpha-amino acid</text>
        <dbReference type="Rhea" id="RHEA:48940"/>
        <dbReference type="ChEBI" id="CHEBI:15377"/>
        <dbReference type="ChEBI" id="CHEBI:59869"/>
        <dbReference type="ChEBI" id="CHEBI:77460"/>
        <dbReference type="EC" id="3.4.13.19"/>
    </reaction>
</comment>
<evidence type="ECO:0000313" key="4">
    <source>
        <dbReference type="EMBL" id="GCB73157.1"/>
    </source>
</evidence>
<gene>
    <name evidence="4" type="ORF">scyTo_0006648</name>
</gene>
<accession>A0A401PJ52</accession>
<evidence type="ECO:0000256" key="1">
    <source>
        <dbReference type="ARBA" id="ARBA00004589"/>
    </source>
</evidence>
<keyword evidence="2 3" id="KW-0325">Glycoprotein</keyword>
<dbReference type="InterPro" id="IPR000180">
    <property type="entry name" value="Dipep_AS"/>
</dbReference>
<dbReference type="Pfam" id="PF01244">
    <property type="entry name" value="Peptidase_M19"/>
    <property type="match status" value="1"/>
</dbReference>
<keyword evidence="3" id="KW-0862">Zinc</keyword>
<dbReference type="OMA" id="SRHNVFG"/>
<dbReference type="PANTHER" id="PTHR10443:SF9">
    <property type="entry name" value="DIPEPTIDASE 2"/>
    <property type="match status" value="1"/>
</dbReference>
<keyword evidence="3" id="KW-0224">Dipeptidase</keyword>